<proteinExistence type="predicted"/>
<evidence type="ECO:0000313" key="3">
    <source>
        <dbReference type="Proteomes" id="UP000222460"/>
    </source>
</evidence>
<dbReference type="InterPro" id="IPR016084">
    <property type="entry name" value="Haem_Oase-like_multi-hlx"/>
</dbReference>
<keyword evidence="2" id="KW-0032">Aminotransferase</keyword>
<dbReference type="PANTHER" id="PTHR40279:SF3">
    <property type="entry name" value="4-AMINOBENZOATE SYNTHASE"/>
    <property type="match status" value="1"/>
</dbReference>
<comment type="caution">
    <text evidence="2">The sequence shown here is derived from an EMBL/GenBank/DDBJ whole genome shotgun (WGS) entry which is preliminary data.</text>
</comment>
<dbReference type="EMBL" id="PDKZ01000002">
    <property type="protein sequence ID" value="PHH41006.1"/>
    <property type="molecule type" value="Genomic_DNA"/>
</dbReference>
<sequence length="244" mass="27778">MEVDKELNCGDGAKVINFMTGGTLWDQWLDADALDRLVNHELLLAMQNGHVSLKGMRYFLIQHHYYSRNFTRFLCAILNRLESLGDIKLLLENMQEEMGIDGDNKLTHAELFQRSLRILGTHPLAESPLPQTVDFTHCIMQLCRSENPVEGLAALCLGAEAIVPLIYKPILLALEGLNVSEEGLEFFRLHIEEDEDHAITMLGILQRLTHQTPEAKRLAIQIGRQAMLKRCVMFDAIWKEVSQQ</sequence>
<dbReference type="SMART" id="SM01236">
    <property type="entry name" value="Haem_oxygenase_2"/>
    <property type="match status" value="1"/>
</dbReference>
<gene>
    <name evidence="2" type="ORF">CRX57_12755</name>
</gene>
<organism evidence="2 3">
    <name type="scientific">Pseudomonas putida</name>
    <name type="common">Arthrobacter siderocapsulatus</name>
    <dbReference type="NCBI Taxonomy" id="303"/>
    <lineage>
        <taxon>Bacteria</taxon>
        <taxon>Pseudomonadati</taxon>
        <taxon>Pseudomonadota</taxon>
        <taxon>Gammaproteobacteria</taxon>
        <taxon>Pseudomonadales</taxon>
        <taxon>Pseudomonadaceae</taxon>
        <taxon>Pseudomonas</taxon>
    </lineage>
</organism>
<dbReference type="Pfam" id="PF14518">
    <property type="entry name" value="Haem_oxygenas_2"/>
    <property type="match status" value="1"/>
</dbReference>
<reference evidence="3" key="1">
    <citation type="submission" date="2017-10" db="EMBL/GenBank/DDBJ databases">
        <title>FDA dAtabase for Regulatory Grade micrObial Sequences (FDA-ARGOS): Supporting development and validation of Infectious Disease Dx tests.</title>
        <authorList>
            <person name="Goldberg B."/>
            <person name="Campos J."/>
            <person name="Tallon L."/>
            <person name="Sadzewicz L."/>
            <person name="Ott S."/>
            <person name="Zhao X."/>
            <person name="Nagaraj S."/>
            <person name="Vavikolanu K."/>
            <person name="Aluvathingal J."/>
            <person name="Nadendla S."/>
            <person name="Geyer C."/>
            <person name="Sichtig H."/>
        </authorList>
    </citation>
    <scope>NUCLEOTIDE SEQUENCE [LARGE SCALE GENOMIC DNA]</scope>
    <source>
        <strain evidence="3">FDAARGOS_376</strain>
    </source>
</reference>
<dbReference type="Proteomes" id="UP000222460">
    <property type="component" value="Unassembled WGS sequence"/>
</dbReference>
<dbReference type="InterPro" id="IPR039068">
    <property type="entry name" value="PqqC-like"/>
</dbReference>
<dbReference type="PANTHER" id="PTHR40279">
    <property type="entry name" value="PQQC-LIKE PROTEIN"/>
    <property type="match status" value="1"/>
</dbReference>
<accession>A0A2C5W7I7</accession>
<dbReference type="AlphaFoldDB" id="A0A2C5W7I7"/>
<name>A0A2C5W7I7_PSEPU</name>
<protein>
    <submittedName>
        <fullName evidence="2">Diaminobutyrate--2-oxoglutarate aminotransferase</fullName>
    </submittedName>
</protein>
<keyword evidence="1" id="KW-0560">Oxidoreductase</keyword>
<dbReference type="Gene3D" id="1.20.910.10">
    <property type="entry name" value="Heme oxygenase-like"/>
    <property type="match status" value="1"/>
</dbReference>
<evidence type="ECO:0000256" key="1">
    <source>
        <dbReference type="ARBA" id="ARBA00023002"/>
    </source>
</evidence>
<keyword evidence="2" id="KW-0808">Transferase</keyword>
<dbReference type="RefSeq" id="WP_098965848.1">
    <property type="nucleotide sequence ID" value="NZ_PDKZ01000002.1"/>
</dbReference>
<dbReference type="GO" id="GO:0008483">
    <property type="term" value="F:transaminase activity"/>
    <property type="evidence" value="ECO:0007669"/>
    <property type="project" value="UniProtKB-KW"/>
</dbReference>
<dbReference type="GO" id="GO:0016491">
    <property type="term" value="F:oxidoreductase activity"/>
    <property type="evidence" value="ECO:0007669"/>
    <property type="project" value="UniProtKB-KW"/>
</dbReference>
<dbReference type="SUPFAM" id="SSF48613">
    <property type="entry name" value="Heme oxygenase-like"/>
    <property type="match status" value="1"/>
</dbReference>
<evidence type="ECO:0000313" key="2">
    <source>
        <dbReference type="EMBL" id="PHH41006.1"/>
    </source>
</evidence>